<feature type="transmembrane region" description="Helical" evidence="10">
    <location>
        <begin position="69"/>
        <end position="90"/>
    </location>
</feature>
<keyword evidence="6" id="KW-0067">ATP-binding</keyword>
<accession>A0A6B0T1C0</accession>
<evidence type="ECO:0000256" key="8">
    <source>
        <dbReference type="SAM" id="Coils"/>
    </source>
</evidence>
<keyword evidence="3" id="KW-0808">Transferase</keyword>
<evidence type="ECO:0000313" key="13">
    <source>
        <dbReference type="Proteomes" id="UP000437065"/>
    </source>
</evidence>
<evidence type="ECO:0000256" key="5">
    <source>
        <dbReference type="ARBA" id="ARBA00022777"/>
    </source>
</evidence>
<comment type="caution">
    <text evidence="12">The sequence shown here is derived from an EMBL/GenBank/DDBJ whole genome shotgun (WGS) entry which is preliminary data.</text>
</comment>
<keyword evidence="10" id="KW-1133">Transmembrane helix</keyword>
<keyword evidence="10" id="KW-0812">Transmembrane</keyword>
<dbReference type="GO" id="GO:0030295">
    <property type="term" value="F:protein kinase activator activity"/>
    <property type="evidence" value="ECO:0007669"/>
    <property type="project" value="TreeGrafter"/>
</dbReference>
<dbReference type="SMART" id="SM00388">
    <property type="entry name" value="HisKA"/>
    <property type="match status" value="1"/>
</dbReference>
<dbReference type="PANTHER" id="PTHR42878">
    <property type="entry name" value="TWO-COMPONENT HISTIDINE KINASE"/>
    <property type="match status" value="1"/>
</dbReference>
<gene>
    <name evidence="12" type="ORF">GRX01_13920</name>
</gene>
<evidence type="ECO:0000256" key="10">
    <source>
        <dbReference type="SAM" id="Phobius"/>
    </source>
</evidence>
<dbReference type="GO" id="GO:0000155">
    <property type="term" value="F:phosphorelay sensor kinase activity"/>
    <property type="evidence" value="ECO:0007669"/>
    <property type="project" value="InterPro"/>
</dbReference>
<dbReference type="EMBL" id="WUUS01000009">
    <property type="protein sequence ID" value="MXR42432.1"/>
    <property type="molecule type" value="Genomic_DNA"/>
</dbReference>
<reference evidence="12 13" key="1">
    <citation type="submission" date="2019-12" db="EMBL/GenBank/DDBJ databases">
        <title>Isolation and characterization of three novel carbon monoxide-oxidizing members of Halobacteria from salione crusts and soils.</title>
        <authorList>
            <person name="Myers M.R."/>
            <person name="King G.M."/>
        </authorList>
    </citation>
    <scope>NUCLEOTIDE SEQUENCE [LARGE SCALE GENOMIC DNA]</scope>
    <source>
        <strain evidence="12 13">WSA2</strain>
    </source>
</reference>
<dbReference type="InterPro" id="IPR036097">
    <property type="entry name" value="HisK_dim/P_sf"/>
</dbReference>
<comment type="catalytic activity">
    <reaction evidence="1">
        <text>ATP + protein L-histidine = ADP + protein N-phospho-L-histidine.</text>
        <dbReference type="EC" id="2.7.13.3"/>
    </reaction>
</comment>
<evidence type="ECO:0000256" key="2">
    <source>
        <dbReference type="ARBA" id="ARBA00012438"/>
    </source>
</evidence>
<dbReference type="InterPro" id="IPR003661">
    <property type="entry name" value="HisK_dim/P_dom"/>
</dbReference>
<feature type="transmembrane region" description="Helical" evidence="10">
    <location>
        <begin position="12"/>
        <end position="29"/>
    </location>
</feature>
<dbReference type="RefSeq" id="WP_159668704.1">
    <property type="nucleotide sequence ID" value="NZ_WUUS01000009.1"/>
</dbReference>
<evidence type="ECO:0000313" key="12">
    <source>
        <dbReference type="EMBL" id="MXR42432.1"/>
    </source>
</evidence>
<evidence type="ECO:0000256" key="1">
    <source>
        <dbReference type="ARBA" id="ARBA00000085"/>
    </source>
</evidence>
<dbReference type="GO" id="GO:0005524">
    <property type="term" value="F:ATP binding"/>
    <property type="evidence" value="ECO:0007669"/>
    <property type="project" value="UniProtKB-KW"/>
</dbReference>
<keyword evidence="13" id="KW-1185">Reference proteome</keyword>
<dbReference type="SUPFAM" id="SSF55785">
    <property type="entry name" value="PYP-like sensor domain (PAS domain)"/>
    <property type="match status" value="1"/>
</dbReference>
<dbReference type="GO" id="GO:0000156">
    <property type="term" value="F:phosphorelay response regulator activity"/>
    <property type="evidence" value="ECO:0007669"/>
    <property type="project" value="TreeGrafter"/>
</dbReference>
<organism evidence="12 13">
    <name type="scientific">Halobaculum saliterrae</name>
    <dbReference type="NCBI Taxonomy" id="2073113"/>
    <lineage>
        <taxon>Archaea</taxon>
        <taxon>Methanobacteriati</taxon>
        <taxon>Methanobacteriota</taxon>
        <taxon>Stenosarchaea group</taxon>
        <taxon>Halobacteria</taxon>
        <taxon>Halobacteriales</taxon>
        <taxon>Haloferacaceae</taxon>
        <taxon>Halobaculum</taxon>
    </lineage>
</organism>
<dbReference type="Proteomes" id="UP000437065">
    <property type="component" value="Unassembled WGS sequence"/>
</dbReference>
<dbReference type="Gene3D" id="3.30.565.10">
    <property type="entry name" value="Histidine kinase-like ATPase, C-terminal domain"/>
    <property type="match status" value="1"/>
</dbReference>
<dbReference type="EC" id="2.7.13.3" evidence="2"/>
<dbReference type="InterPro" id="IPR050351">
    <property type="entry name" value="BphY/WalK/GraS-like"/>
</dbReference>
<feature type="transmembrane region" description="Helical" evidence="10">
    <location>
        <begin position="110"/>
        <end position="129"/>
    </location>
</feature>
<evidence type="ECO:0000256" key="3">
    <source>
        <dbReference type="ARBA" id="ARBA00022679"/>
    </source>
</evidence>
<evidence type="ECO:0000256" key="7">
    <source>
        <dbReference type="ARBA" id="ARBA00023012"/>
    </source>
</evidence>
<evidence type="ECO:0000256" key="9">
    <source>
        <dbReference type="SAM" id="MobiDB-lite"/>
    </source>
</evidence>
<dbReference type="InterPro" id="IPR036890">
    <property type="entry name" value="HATPase_C_sf"/>
</dbReference>
<dbReference type="SUPFAM" id="SSF47384">
    <property type="entry name" value="Homodimeric domain of signal transducing histidine kinase"/>
    <property type="match status" value="1"/>
</dbReference>
<dbReference type="CDD" id="cd00082">
    <property type="entry name" value="HisKA"/>
    <property type="match status" value="1"/>
</dbReference>
<sequence length="567" mass="61492">MVELVSSGSFYWYVLAYVFAVVGCAVALRRARRVDDRETRVGLVALLVTSGSWAAAQLGYLVAPTGTPQYALYLTGLIVGLTTIGGWLYFCSAYTGRSFHRNRTYRRLAVAVYVAIVAVKLTNPFHGLYFTAEPMTTPFPHLAIQPGLAHWVVTGLSYSLVAVGFFMLFDLFLEADFDTRPLAALLAATALPVTFDIVEMTSTTIPDLSLEPVGVAVFAVGTLFVFEDRFLSIQLSDGVDDALIYLDGDGRIREANGLARERFPELRGARGRALEAVLPDVASALGDDEGILERRDDGGARYYLVSTTEFVRGGGAVGRLAMVSDVTDTERRRRELERQNDQLESLAAAMRHELLNTLQIVAGRVDIAGRELESGDVQSARESLRTASGTARRMRELVEDFADVARQGRTVEATESVPFDVAVGEAWAGVDTADTELVRDAEGTVEADADRLASLLESAFRFFVHNGAERITVRLHEEGFSVAGDGDEHPDMDPESFFEYGGAVPDAEAGIALPNVRTLARVHGWTATVDAEYDDGVKLVVERACTEPAQSATRSSAAREPPASGAQ</sequence>
<dbReference type="AlphaFoldDB" id="A0A6B0T1C0"/>
<evidence type="ECO:0000256" key="6">
    <source>
        <dbReference type="ARBA" id="ARBA00022840"/>
    </source>
</evidence>
<dbReference type="InterPro" id="IPR035965">
    <property type="entry name" value="PAS-like_dom_sf"/>
</dbReference>
<feature type="domain" description="Signal transduction histidine kinase dimerisation/phosphoacceptor" evidence="11">
    <location>
        <begin position="342"/>
        <end position="410"/>
    </location>
</feature>
<evidence type="ECO:0000256" key="4">
    <source>
        <dbReference type="ARBA" id="ARBA00022741"/>
    </source>
</evidence>
<feature type="transmembrane region" description="Helical" evidence="10">
    <location>
        <begin position="181"/>
        <end position="198"/>
    </location>
</feature>
<feature type="coiled-coil region" evidence="8">
    <location>
        <begin position="326"/>
        <end position="353"/>
    </location>
</feature>
<keyword evidence="4" id="KW-0547">Nucleotide-binding</keyword>
<feature type="transmembrane region" description="Helical" evidence="10">
    <location>
        <begin position="41"/>
        <end position="63"/>
    </location>
</feature>
<feature type="region of interest" description="Disordered" evidence="9">
    <location>
        <begin position="547"/>
        <end position="567"/>
    </location>
</feature>
<keyword evidence="7" id="KW-0902">Two-component regulatory system</keyword>
<keyword evidence="8" id="KW-0175">Coiled coil</keyword>
<protein>
    <recommendedName>
        <fullName evidence="2">histidine kinase</fullName>
        <ecNumber evidence="2">2.7.13.3</ecNumber>
    </recommendedName>
</protein>
<name>A0A6B0T1C0_9EURY</name>
<keyword evidence="10" id="KW-0472">Membrane</keyword>
<dbReference type="OrthoDB" id="8127at2157"/>
<dbReference type="Pfam" id="PF16927">
    <property type="entry name" value="HisKA_7TM"/>
    <property type="match status" value="1"/>
</dbReference>
<evidence type="ECO:0000259" key="11">
    <source>
        <dbReference type="SMART" id="SM00388"/>
    </source>
</evidence>
<dbReference type="GO" id="GO:0007234">
    <property type="term" value="P:osmosensory signaling via phosphorelay pathway"/>
    <property type="evidence" value="ECO:0007669"/>
    <property type="project" value="TreeGrafter"/>
</dbReference>
<proteinExistence type="predicted"/>
<keyword evidence="5 12" id="KW-0418">Kinase</keyword>
<feature type="transmembrane region" description="Helical" evidence="10">
    <location>
        <begin position="149"/>
        <end position="169"/>
    </location>
</feature>
<dbReference type="PANTHER" id="PTHR42878:SF7">
    <property type="entry name" value="SENSOR HISTIDINE KINASE GLRK"/>
    <property type="match status" value="1"/>
</dbReference>
<dbReference type="InterPro" id="IPR031621">
    <property type="entry name" value="HisKA_7TM"/>
</dbReference>